<keyword evidence="3" id="KW-0804">Transcription</keyword>
<dbReference type="SMART" id="SM00346">
    <property type="entry name" value="HTH_ICLR"/>
    <property type="match status" value="1"/>
</dbReference>
<gene>
    <name evidence="6" type="ORF">PQ457_20610</name>
</gene>
<organism evidence="6 7">
    <name type="scientific">Novosphingobium humi</name>
    <dbReference type="NCBI Taxonomy" id="2282397"/>
    <lineage>
        <taxon>Bacteria</taxon>
        <taxon>Pseudomonadati</taxon>
        <taxon>Pseudomonadota</taxon>
        <taxon>Alphaproteobacteria</taxon>
        <taxon>Sphingomonadales</taxon>
        <taxon>Sphingomonadaceae</taxon>
        <taxon>Novosphingobium</taxon>
    </lineage>
</organism>
<name>A0ABY7U1J8_9SPHN</name>
<proteinExistence type="predicted"/>
<dbReference type="InterPro" id="IPR014757">
    <property type="entry name" value="Tscrpt_reg_IclR_C"/>
</dbReference>
<keyword evidence="2" id="KW-0238">DNA-binding</keyword>
<dbReference type="PROSITE" id="PS51077">
    <property type="entry name" value="HTH_ICLR"/>
    <property type="match status" value="1"/>
</dbReference>
<reference evidence="6 7" key="1">
    <citation type="submission" date="2023-02" db="EMBL/GenBank/DDBJ databases">
        <title>Genome sequence of Novosphingobium humi KACC 19094.</title>
        <authorList>
            <person name="Kim S."/>
            <person name="Heo J."/>
            <person name="Kwon S.-W."/>
        </authorList>
    </citation>
    <scope>NUCLEOTIDE SEQUENCE [LARGE SCALE GENOMIC DNA]</scope>
    <source>
        <strain evidence="6 7">KACC 19094</strain>
        <plasmid evidence="6 7">unnamed1</plasmid>
    </source>
</reference>
<dbReference type="RefSeq" id="WP_273619674.1">
    <property type="nucleotide sequence ID" value="NZ_CP117418.1"/>
</dbReference>
<dbReference type="EMBL" id="CP117418">
    <property type="protein sequence ID" value="WCT79398.1"/>
    <property type="molecule type" value="Genomic_DNA"/>
</dbReference>
<dbReference type="PROSITE" id="PS51078">
    <property type="entry name" value="ICLR_ED"/>
    <property type="match status" value="1"/>
</dbReference>
<evidence type="ECO:0000256" key="1">
    <source>
        <dbReference type="ARBA" id="ARBA00023015"/>
    </source>
</evidence>
<evidence type="ECO:0000313" key="6">
    <source>
        <dbReference type="EMBL" id="WCT79398.1"/>
    </source>
</evidence>
<feature type="domain" description="HTH iclR-type" evidence="4">
    <location>
        <begin position="8"/>
        <end position="69"/>
    </location>
</feature>
<evidence type="ECO:0000259" key="5">
    <source>
        <dbReference type="PROSITE" id="PS51078"/>
    </source>
</evidence>
<dbReference type="SUPFAM" id="SSF55781">
    <property type="entry name" value="GAF domain-like"/>
    <property type="match status" value="1"/>
</dbReference>
<keyword evidence="7" id="KW-1185">Reference proteome</keyword>
<keyword evidence="1" id="KW-0805">Transcription regulation</keyword>
<dbReference type="Gene3D" id="1.10.10.10">
    <property type="entry name" value="Winged helix-like DNA-binding domain superfamily/Winged helix DNA-binding domain"/>
    <property type="match status" value="1"/>
</dbReference>
<sequence length="252" mass="26273">MRNGTPTLSATSRALATLEAVIADGGLSTVSALARAQGIPSATAHRQIATLVAEGFLAPMGGGRHRAGPRLRAMLGKVDDRQVMAHAAAPLLHRLAIRFGGVAQMGTLENDMVTYRVKTGENAGELFTRVEMQLEAYCSGMGKVLLAHLPVREREAYLAGGPFVALTPNTITDPVDLARELACVADQGYALDRGEIAADLSCIAVPVHQADGSVAAAISLSRIGPGGADPRIVKALRDTARAIERACHSPPA</sequence>
<dbReference type="InterPro" id="IPR036388">
    <property type="entry name" value="WH-like_DNA-bd_sf"/>
</dbReference>
<dbReference type="InterPro" id="IPR005471">
    <property type="entry name" value="Tscrpt_reg_IclR_N"/>
</dbReference>
<evidence type="ECO:0000256" key="3">
    <source>
        <dbReference type="ARBA" id="ARBA00023163"/>
    </source>
</evidence>
<accession>A0ABY7U1J8</accession>
<evidence type="ECO:0000256" key="2">
    <source>
        <dbReference type="ARBA" id="ARBA00023125"/>
    </source>
</evidence>
<dbReference type="InterPro" id="IPR029016">
    <property type="entry name" value="GAF-like_dom_sf"/>
</dbReference>
<dbReference type="PANTHER" id="PTHR30136:SF24">
    <property type="entry name" value="HTH-TYPE TRANSCRIPTIONAL REPRESSOR ALLR"/>
    <property type="match status" value="1"/>
</dbReference>
<dbReference type="InterPro" id="IPR036390">
    <property type="entry name" value="WH_DNA-bd_sf"/>
</dbReference>
<evidence type="ECO:0000259" key="4">
    <source>
        <dbReference type="PROSITE" id="PS51077"/>
    </source>
</evidence>
<evidence type="ECO:0000313" key="7">
    <source>
        <dbReference type="Proteomes" id="UP001218231"/>
    </source>
</evidence>
<geneLocation type="plasmid" evidence="6 7">
    <name>unnamed1</name>
</geneLocation>
<dbReference type="SUPFAM" id="SSF46785">
    <property type="entry name" value="Winged helix' DNA-binding domain"/>
    <property type="match status" value="1"/>
</dbReference>
<dbReference type="PANTHER" id="PTHR30136">
    <property type="entry name" value="HELIX-TURN-HELIX TRANSCRIPTIONAL REGULATOR, ICLR FAMILY"/>
    <property type="match status" value="1"/>
</dbReference>
<dbReference type="Pfam" id="PF09339">
    <property type="entry name" value="HTH_IclR"/>
    <property type="match status" value="1"/>
</dbReference>
<feature type="domain" description="IclR-ED" evidence="5">
    <location>
        <begin position="70"/>
        <end position="249"/>
    </location>
</feature>
<dbReference type="Proteomes" id="UP001218231">
    <property type="component" value="Plasmid unnamed1"/>
</dbReference>
<protein>
    <submittedName>
        <fullName evidence="6">IclR family transcriptional regulator</fullName>
    </submittedName>
</protein>
<keyword evidence="6" id="KW-0614">Plasmid</keyword>
<dbReference type="Gene3D" id="3.30.450.40">
    <property type="match status" value="1"/>
</dbReference>
<dbReference type="InterPro" id="IPR050707">
    <property type="entry name" value="HTH_MetabolicPath_Reg"/>
</dbReference>
<dbReference type="Pfam" id="PF01614">
    <property type="entry name" value="IclR_C"/>
    <property type="match status" value="1"/>
</dbReference>